<dbReference type="OrthoDB" id="5287258at2"/>
<dbReference type="PANTHER" id="PTHR48075:SF1">
    <property type="entry name" value="LAMBDA-CRYSTALLIN HOMOLOG"/>
    <property type="match status" value="1"/>
</dbReference>
<evidence type="ECO:0000313" key="12">
    <source>
        <dbReference type="EMBL" id="ARN21362.1"/>
    </source>
</evidence>
<dbReference type="GO" id="GO:0050104">
    <property type="term" value="F:L-gulonate 3-dehydrogenase activity"/>
    <property type="evidence" value="ECO:0007669"/>
    <property type="project" value="UniProtKB-EC"/>
</dbReference>
<dbReference type="EMBL" id="CP015118">
    <property type="protein sequence ID" value="ARN21362.1"/>
    <property type="molecule type" value="Genomic_DNA"/>
</dbReference>
<keyword evidence="13" id="KW-1185">Reference proteome</keyword>
<dbReference type="GO" id="GO:0070403">
    <property type="term" value="F:NAD+ binding"/>
    <property type="evidence" value="ECO:0007669"/>
    <property type="project" value="InterPro"/>
</dbReference>
<evidence type="ECO:0000256" key="8">
    <source>
        <dbReference type="ARBA" id="ARBA00038962"/>
    </source>
</evidence>
<proteinExistence type="inferred from homology"/>
<dbReference type="SUPFAM" id="SSF51735">
    <property type="entry name" value="NAD(P)-binding Rossmann-fold domains"/>
    <property type="match status" value="1"/>
</dbReference>
<dbReference type="InterPro" id="IPR006176">
    <property type="entry name" value="3-OHacyl-CoA_DH_NAD-bd"/>
</dbReference>
<dbReference type="InterPro" id="IPR036291">
    <property type="entry name" value="NAD(P)-bd_dom_sf"/>
</dbReference>
<dbReference type="GO" id="GO:0005737">
    <property type="term" value="C:cytoplasm"/>
    <property type="evidence" value="ECO:0007669"/>
    <property type="project" value="UniProtKB-SubCell"/>
</dbReference>
<evidence type="ECO:0000256" key="3">
    <source>
        <dbReference type="ARBA" id="ARBA00011738"/>
    </source>
</evidence>
<dbReference type="EC" id="1.1.1.45" evidence="8"/>
<dbReference type="InterPro" id="IPR008927">
    <property type="entry name" value="6-PGluconate_DH-like_C_sf"/>
</dbReference>
<evidence type="ECO:0000259" key="11">
    <source>
        <dbReference type="Pfam" id="PF02737"/>
    </source>
</evidence>
<dbReference type="GO" id="GO:0006631">
    <property type="term" value="P:fatty acid metabolic process"/>
    <property type="evidence" value="ECO:0007669"/>
    <property type="project" value="InterPro"/>
</dbReference>
<dbReference type="Pfam" id="PF00725">
    <property type="entry name" value="3HCDH"/>
    <property type="match status" value="1"/>
</dbReference>
<evidence type="ECO:0000256" key="5">
    <source>
        <dbReference type="ARBA" id="ARBA00022553"/>
    </source>
</evidence>
<feature type="domain" description="3-hydroxyacyl-CoA dehydrogenase C-terminal" evidence="10">
    <location>
        <begin position="188"/>
        <end position="286"/>
    </location>
</feature>
<keyword evidence="4" id="KW-0963">Cytoplasm</keyword>
<dbReference type="PIRSF" id="PIRSF000105">
    <property type="entry name" value="HCDH"/>
    <property type="match status" value="1"/>
</dbReference>
<dbReference type="KEGG" id="rgu:A4W93_16470"/>
<evidence type="ECO:0000256" key="2">
    <source>
        <dbReference type="ARBA" id="ARBA00009463"/>
    </source>
</evidence>
<keyword evidence="6" id="KW-0560">Oxidoreductase</keyword>
<dbReference type="PANTHER" id="PTHR48075">
    <property type="entry name" value="3-HYDROXYACYL-COA DEHYDROGENASE FAMILY PROTEIN"/>
    <property type="match status" value="1"/>
</dbReference>
<evidence type="ECO:0000256" key="4">
    <source>
        <dbReference type="ARBA" id="ARBA00022490"/>
    </source>
</evidence>
<comment type="similarity">
    <text evidence="2">Belongs to the 3-hydroxyacyl-CoA dehydrogenase family.</text>
</comment>
<feature type="domain" description="3-hydroxyacyl-CoA dehydrogenase NAD binding" evidence="11">
    <location>
        <begin position="7"/>
        <end position="184"/>
    </location>
</feature>
<dbReference type="InterPro" id="IPR013328">
    <property type="entry name" value="6PGD_dom2"/>
</dbReference>
<dbReference type="STRING" id="946333.A4W93_16470"/>
<dbReference type="Gene3D" id="3.40.50.720">
    <property type="entry name" value="NAD(P)-binding Rossmann-like Domain"/>
    <property type="match status" value="1"/>
</dbReference>
<keyword evidence="5" id="KW-0597">Phosphoprotein</keyword>
<dbReference type="AlphaFoldDB" id="A0A1W6LAU7"/>
<sequence>MTDRVRIGVAGGGLMGCGIATQMAAAGHAVRVFETDEAAAGRVPARCAAILDELVAARALGEAEARDVLVRVEVTRDVAALADCGTVFEAIREVLPEKHALYARLEPVLAPGTTLASTTSGFTPEDLARPLVRPDRFLVAHFWNPPHIVPLVEVLTTATTRPDVLDGVESLLRQAGCEPVRLKKAVPGFIGNRLQFAVLREALHLLREGVADAETIDRVMKLSIGRRYAAIGPLEGADVGGLETFLTISRYLMPELAKSEDVLDVLQGHTDRGERGRASGQGFYTWDAAREEWLRQVRLRLLGQP</sequence>
<protein>
    <recommendedName>
        <fullName evidence="9">L-gulonate 3-dehydrogenase</fullName>
        <ecNumber evidence="8">1.1.1.45</ecNumber>
    </recommendedName>
    <alternativeName>
        <fullName evidence="9">L-gulonate 3-dehydrogenase</fullName>
    </alternativeName>
</protein>
<dbReference type="Proteomes" id="UP000193427">
    <property type="component" value="Chromosome"/>
</dbReference>
<comment type="subunit">
    <text evidence="3">Homodimer.</text>
</comment>
<dbReference type="SUPFAM" id="SSF48179">
    <property type="entry name" value="6-phosphogluconate dehydrogenase C-terminal domain-like"/>
    <property type="match status" value="1"/>
</dbReference>
<evidence type="ECO:0000256" key="6">
    <source>
        <dbReference type="ARBA" id="ARBA00023002"/>
    </source>
</evidence>
<organism evidence="12 13">
    <name type="scientific">Piscinibacter gummiphilus</name>
    <dbReference type="NCBI Taxonomy" id="946333"/>
    <lineage>
        <taxon>Bacteria</taxon>
        <taxon>Pseudomonadati</taxon>
        <taxon>Pseudomonadota</taxon>
        <taxon>Betaproteobacteria</taxon>
        <taxon>Burkholderiales</taxon>
        <taxon>Sphaerotilaceae</taxon>
        <taxon>Piscinibacter</taxon>
    </lineage>
</organism>
<accession>A0A1W6LAU7</accession>
<dbReference type="PROSITE" id="PS51257">
    <property type="entry name" value="PROKAR_LIPOPROTEIN"/>
    <property type="match status" value="1"/>
</dbReference>
<evidence type="ECO:0000256" key="9">
    <source>
        <dbReference type="ARBA" id="ARBA00042709"/>
    </source>
</evidence>
<dbReference type="InterPro" id="IPR022694">
    <property type="entry name" value="3-OHacyl-CoA_DH"/>
</dbReference>
<evidence type="ECO:0000313" key="13">
    <source>
        <dbReference type="Proteomes" id="UP000193427"/>
    </source>
</evidence>
<dbReference type="RefSeq" id="WP_085751652.1">
    <property type="nucleotide sequence ID" value="NZ_BSPR01000013.1"/>
</dbReference>
<comment type="subcellular location">
    <subcellularLocation>
        <location evidence="1">Cytoplasm</location>
    </subcellularLocation>
</comment>
<gene>
    <name evidence="12" type="ORF">A4W93_16470</name>
</gene>
<keyword evidence="7" id="KW-0520">NAD</keyword>
<name>A0A1W6LAU7_9BURK</name>
<evidence type="ECO:0000256" key="7">
    <source>
        <dbReference type="ARBA" id="ARBA00023027"/>
    </source>
</evidence>
<dbReference type="Pfam" id="PF02737">
    <property type="entry name" value="3HCDH_N"/>
    <property type="match status" value="1"/>
</dbReference>
<reference evidence="12 13" key="1">
    <citation type="submission" date="2016-04" db="EMBL/GenBank/DDBJ databases">
        <title>Complete genome sequence of natural rubber-degrading, novel Gram-negative bacterium, Rhizobacter gummiphilus strain NS21.</title>
        <authorList>
            <person name="Tabata M."/>
            <person name="Kasai D."/>
            <person name="Fukuda M."/>
        </authorList>
    </citation>
    <scope>NUCLEOTIDE SEQUENCE [LARGE SCALE GENOMIC DNA]</scope>
    <source>
        <strain evidence="12 13">NS21</strain>
    </source>
</reference>
<dbReference type="InterPro" id="IPR006108">
    <property type="entry name" value="3HC_DH_C"/>
</dbReference>
<evidence type="ECO:0000259" key="10">
    <source>
        <dbReference type="Pfam" id="PF00725"/>
    </source>
</evidence>
<dbReference type="Gene3D" id="1.10.1040.10">
    <property type="entry name" value="N-(1-d-carboxylethyl)-l-norvaline Dehydrogenase, domain 2"/>
    <property type="match status" value="1"/>
</dbReference>
<evidence type="ECO:0000256" key="1">
    <source>
        <dbReference type="ARBA" id="ARBA00004496"/>
    </source>
</evidence>